<evidence type="ECO:0000256" key="11">
    <source>
        <dbReference type="ARBA" id="ARBA00023237"/>
    </source>
</evidence>
<evidence type="ECO:0000256" key="2">
    <source>
        <dbReference type="ARBA" id="ARBA00022448"/>
    </source>
</evidence>
<dbReference type="SUPFAM" id="SSF56935">
    <property type="entry name" value="Porins"/>
    <property type="match status" value="1"/>
</dbReference>
<protein>
    <submittedName>
        <fullName evidence="14">TonB-dependent receptor protein</fullName>
    </submittedName>
</protein>
<evidence type="ECO:0000256" key="3">
    <source>
        <dbReference type="ARBA" id="ARBA00022452"/>
    </source>
</evidence>
<evidence type="ECO:0000256" key="7">
    <source>
        <dbReference type="ARBA" id="ARBA00023004"/>
    </source>
</evidence>
<evidence type="ECO:0000256" key="6">
    <source>
        <dbReference type="ARBA" id="ARBA00022729"/>
    </source>
</evidence>
<dbReference type="InterPro" id="IPR000531">
    <property type="entry name" value="Beta-barrel_TonB"/>
</dbReference>
<gene>
    <name evidence="14" type="ORF">ws198A12_0023</name>
</gene>
<dbReference type="GO" id="GO:0015344">
    <property type="term" value="F:siderophore uptake transmembrane transporter activity"/>
    <property type="evidence" value="ECO:0007669"/>
    <property type="project" value="TreeGrafter"/>
</dbReference>
<evidence type="ECO:0000256" key="5">
    <source>
        <dbReference type="ARBA" id="ARBA00022692"/>
    </source>
</evidence>
<keyword evidence="8" id="KW-0406">Ion transport</keyword>
<comment type="subcellular location">
    <subcellularLocation>
        <location evidence="1 12">Cell outer membrane</location>
        <topology evidence="1 12">Multi-pass membrane protein</topology>
    </subcellularLocation>
</comment>
<keyword evidence="3 12" id="KW-1134">Transmembrane beta strand</keyword>
<keyword evidence="7" id="KW-0408">Iron</keyword>
<comment type="similarity">
    <text evidence="12">Belongs to the TonB-dependent receptor family.</text>
</comment>
<evidence type="ECO:0000256" key="12">
    <source>
        <dbReference type="PROSITE-ProRule" id="PRU01360"/>
    </source>
</evidence>
<evidence type="ECO:0000256" key="8">
    <source>
        <dbReference type="ARBA" id="ARBA00023065"/>
    </source>
</evidence>
<keyword evidence="4" id="KW-0410">Iron transport</keyword>
<keyword evidence="2 12" id="KW-0813">Transport</keyword>
<evidence type="ECO:0000256" key="4">
    <source>
        <dbReference type="ARBA" id="ARBA00022496"/>
    </source>
</evidence>
<keyword evidence="10 12" id="KW-0472">Membrane</keyword>
<dbReference type="PANTHER" id="PTHR32552">
    <property type="entry name" value="FERRICHROME IRON RECEPTOR-RELATED"/>
    <property type="match status" value="1"/>
</dbReference>
<evidence type="ECO:0000259" key="13">
    <source>
        <dbReference type="Pfam" id="PF00593"/>
    </source>
</evidence>
<dbReference type="Gene3D" id="2.40.170.20">
    <property type="entry name" value="TonB-dependent receptor, beta-barrel domain"/>
    <property type="match status" value="1"/>
</dbReference>
<evidence type="ECO:0000256" key="10">
    <source>
        <dbReference type="ARBA" id="ARBA00023136"/>
    </source>
</evidence>
<evidence type="ECO:0000313" key="14">
    <source>
        <dbReference type="EMBL" id="AFI78775.1"/>
    </source>
</evidence>
<accession>I1X5K0</accession>
<dbReference type="AlphaFoldDB" id="I1X5K0"/>
<keyword evidence="9" id="KW-0798">TonB box</keyword>
<name>I1X5K0_9BACT</name>
<dbReference type="InterPro" id="IPR039426">
    <property type="entry name" value="TonB-dep_rcpt-like"/>
</dbReference>
<keyword evidence="14" id="KW-0675">Receptor</keyword>
<dbReference type="PROSITE" id="PS52016">
    <property type="entry name" value="TONB_DEPENDENT_REC_3"/>
    <property type="match status" value="1"/>
</dbReference>
<evidence type="ECO:0000256" key="9">
    <source>
        <dbReference type="ARBA" id="ARBA00023077"/>
    </source>
</evidence>
<dbReference type="GO" id="GO:0009279">
    <property type="term" value="C:cell outer membrane"/>
    <property type="evidence" value="ECO:0007669"/>
    <property type="project" value="UniProtKB-SubCell"/>
</dbReference>
<keyword evidence="5 12" id="KW-0812">Transmembrane</keyword>
<dbReference type="Pfam" id="PF00593">
    <property type="entry name" value="TonB_dep_Rec_b-barrel"/>
    <property type="match status" value="1"/>
</dbReference>
<reference evidence="14" key="1">
    <citation type="journal article" date="2012" name="ISME J.">
        <title>Roseobacter clade bacteria are abundant in coastal sediments and encode a novel combination of sulfur oxidation genes.</title>
        <authorList>
            <person name="Lenk S."/>
            <person name="Moraru C."/>
            <person name="Hahnke S."/>
            <person name="Arnds J."/>
            <person name="Richter M."/>
            <person name="Kube M."/>
            <person name="Reinhardt R."/>
            <person name="Brinkhoff T."/>
            <person name="Harder J."/>
            <person name="Amann R."/>
            <person name="Mussmann M."/>
        </authorList>
    </citation>
    <scope>NUCLEOTIDE SEQUENCE</scope>
</reference>
<dbReference type="PANTHER" id="PTHR32552:SF89">
    <property type="entry name" value="CATECHOLATE SIDEROPHORE RECEPTOR FIU"/>
    <property type="match status" value="1"/>
</dbReference>
<feature type="domain" description="TonB-dependent receptor-like beta-barrel" evidence="13">
    <location>
        <begin position="16"/>
        <end position="148"/>
    </location>
</feature>
<keyword evidence="11 12" id="KW-0998">Cell outer membrane</keyword>
<keyword evidence="6" id="KW-0732">Signal</keyword>
<dbReference type="EMBL" id="JQ256790">
    <property type="protein sequence ID" value="AFI78775.1"/>
    <property type="molecule type" value="Genomic_DNA"/>
</dbReference>
<dbReference type="InterPro" id="IPR036942">
    <property type="entry name" value="Beta-barrel_TonB_sf"/>
</dbReference>
<proteinExistence type="inferred from homology"/>
<organism evidence="14">
    <name type="scientific">uncultured bacterium ws198A12</name>
    <dbReference type="NCBI Taxonomy" id="1131830"/>
    <lineage>
        <taxon>Bacteria</taxon>
        <taxon>environmental samples</taxon>
    </lineage>
</organism>
<sequence length="178" mass="19620">MIPRTISSIGTPQVCVDGGDVLVSGLELSTGYSFKLGAFDIPLALRYTWTNEAEFKSAFESDFEPWGDVAAGDELPYIPENQFRLTAGLEHEKFRINLAASYVGKMRTQAGQGAYALLETIDAHSVWDMVAAYNVTEKLSTYVKVDNLLDETYVAARRPAGVRPGLPRTAYLGLTYRL</sequence>
<evidence type="ECO:0000256" key="1">
    <source>
        <dbReference type="ARBA" id="ARBA00004571"/>
    </source>
</evidence>